<keyword evidence="1" id="KW-0479">Metal-binding</keyword>
<protein>
    <recommendedName>
        <fullName evidence="3">C2H2-type domain-containing protein</fullName>
    </recommendedName>
</protein>
<comment type="caution">
    <text evidence="4">The sequence shown here is derived from an EMBL/GenBank/DDBJ whole genome shotgun (WGS) entry which is preliminary data.</text>
</comment>
<accession>A0AAV0EN79</accession>
<feature type="domain" description="C2H2-type" evidence="3">
    <location>
        <begin position="75"/>
        <end position="97"/>
    </location>
</feature>
<reference evidence="4" key="1">
    <citation type="submission" date="2022-07" db="EMBL/GenBank/DDBJ databases">
        <authorList>
            <person name="Macas J."/>
            <person name="Novak P."/>
            <person name="Neumann P."/>
        </authorList>
    </citation>
    <scope>NUCLEOTIDE SEQUENCE</scope>
</reference>
<gene>
    <name evidence="4" type="ORF">CEPIT_LOCUS25286</name>
</gene>
<dbReference type="PROSITE" id="PS50157">
    <property type="entry name" value="ZINC_FINGER_C2H2_2"/>
    <property type="match status" value="1"/>
</dbReference>
<evidence type="ECO:0000256" key="1">
    <source>
        <dbReference type="PROSITE-ProRule" id="PRU00042"/>
    </source>
</evidence>
<evidence type="ECO:0000256" key="2">
    <source>
        <dbReference type="SAM" id="MobiDB-lite"/>
    </source>
</evidence>
<organism evidence="4 5">
    <name type="scientific">Cuscuta epithymum</name>
    <dbReference type="NCBI Taxonomy" id="186058"/>
    <lineage>
        <taxon>Eukaryota</taxon>
        <taxon>Viridiplantae</taxon>
        <taxon>Streptophyta</taxon>
        <taxon>Embryophyta</taxon>
        <taxon>Tracheophyta</taxon>
        <taxon>Spermatophyta</taxon>
        <taxon>Magnoliopsida</taxon>
        <taxon>eudicotyledons</taxon>
        <taxon>Gunneridae</taxon>
        <taxon>Pentapetalae</taxon>
        <taxon>asterids</taxon>
        <taxon>lamiids</taxon>
        <taxon>Solanales</taxon>
        <taxon>Convolvulaceae</taxon>
        <taxon>Cuscuteae</taxon>
        <taxon>Cuscuta</taxon>
        <taxon>Cuscuta subgen. Cuscuta</taxon>
    </lineage>
</organism>
<dbReference type="PROSITE" id="PS00028">
    <property type="entry name" value="ZINC_FINGER_C2H2_1"/>
    <property type="match status" value="1"/>
</dbReference>
<dbReference type="Proteomes" id="UP001152523">
    <property type="component" value="Unassembled WGS sequence"/>
</dbReference>
<proteinExistence type="predicted"/>
<dbReference type="PANTHER" id="PTHR36055:SF1">
    <property type="entry name" value="C2H2-LIKE ZINC FINGER PROTEIN"/>
    <property type="match status" value="1"/>
</dbReference>
<dbReference type="AlphaFoldDB" id="A0AAV0EN79"/>
<keyword evidence="1" id="KW-0863">Zinc-finger</keyword>
<dbReference type="PANTHER" id="PTHR36055">
    <property type="entry name" value="C2H2-LIKE ZINC FINGER PROTEIN"/>
    <property type="match status" value="1"/>
</dbReference>
<keyword evidence="1" id="KW-0862">Zinc</keyword>
<sequence length="541" mass="60635">MSVAKLSTFSTLDASRSDEGNDSLDTLLRQAIGKQPVHTFSRLDDNPAQWVQLLHGYQPDIPGWPLLTTWKTQMQKCEKCSREFCSPVNYRRHIRLHRRSLNFDKDSRKLRGLLGAFWDKLTLEEVKEVVSLNDISLKEIQGTSLVKDLSESLCGPRVWTLPPVFVKAGSTLLDIIQAKPCGLPASSNELFSILDDASEKTFLCAGTAETVQKYVFDGGATKFGLELKNLIACTCFLFEQKLMKAWLADKDAEALRCQKLLVEEEEADMRRKAKLLETKRQKKLRQKEQKARDQTDEAKGDLCVSSDSLDDPLMEEIPSPPAPSDETLCFGIVCSSNEGQDIEAQNSLDEHIVNEGQNGEPKLLQENSQRPPAKHGPINGGPVVNNNYKVWTRKIRVANNESFRDLVQKNGVSRNPSDCDVMIGSISVPMRNCTQQDSVHKKHNVNGPTKLWRPVSRHDKGRQYGDLLKKVHDQTLSNKTFLNSPESNTHAEGSLPFCGSVARDFLAQRWKEVMSADHVELVLSFAPSDPPECPHDTIEAT</sequence>
<keyword evidence="5" id="KW-1185">Reference proteome</keyword>
<dbReference type="EMBL" id="CAMAPF010000930">
    <property type="protein sequence ID" value="CAH9123527.1"/>
    <property type="molecule type" value="Genomic_DNA"/>
</dbReference>
<dbReference type="InterPro" id="IPR013087">
    <property type="entry name" value="Znf_C2H2_type"/>
</dbReference>
<evidence type="ECO:0000313" key="5">
    <source>
        <dbReference type="Proteomes" id="UP001152523"/>
    </source>
</evidence>
<name>A0AAV0EN79_9ASTE</name>
<feature type="compositionally biased region" description="Basic and acidic residues" evidence="2">
    <location>
        <begin position="286"/>
        <end position="300"/>
    </location>
</feature>
<dbReference type="GO" id="GO:0008270">
    <property type="term" value="F:zinc ion binding"/>
    <property type="evidence" value="ECO:0007669"/>
    <property type="project" value="UniProtKB-KW"/>
</dbReference>
<evidence type="ECO:0000313" key="4">
    <source>
        <dbReference type="EMBL" id="CAH9123527.1"/>
    </source>
</evidence>
<evidence type="ECO:0000259" key="3">
    <source>
        <dbReference type="PROSITE" id="PS50157"/>
    </source>
</evidence>
<feature type="region of interest" description="Disordered" evidence="2">
    <location>
        <begin position="280"/>
        <end position="311"/>
    </location>
</feature>